<keyword evidence="8" id="KW-1185">Reference proteome</keyword>
<evidence type="ECO:0000259" key="6">
    <source>
        <dbReference type="Pfam" id="PF01636"/>
    </source>
</evidence>
<dbReference type="PANTHER" id="PTHR34273">
    <property type="entry name" value="METHYLTHIORIBOSE KINASE"/>
    <property type="match status" value="1"/>
</dbReference>
<dbReference type="STRING" id="765440.A0A0C3CAY0"/>
<keyword evidence="5" id="KW-0067">ATP-binding</keyword>
<evidence type="ECO:0000256" key="4">
    <source>
        <dbReference type="ARBA" id="ARBA00022777"/>
    </source>
</evidence>
<evidence type="ECO:0000256" key="3">
    <source>
        <dbReference type="ARBA" id="ARBA00022741"/>
    </source>
</evidence>
<name>A0A0C3CAY0_PILCF</name>
<reference evidence="7 8" key="1">
    <citation type="submission" date="2014-04" db="EMBL/GenBank/DDBJ databases">
        <authorList>
            <consortium name="DOE Joint Genome Institute"/>
            <person name="Kuo A."/>
            <person name="Tarkka M."/>
            <person name="Buscot F."/>
            <person name="Kohler A."/>
            <person name="Nagy L.G."/>
            <person name="Floudas D."/>
            <person name="Copeland A."/>
            <person name="Barry K.W."/>
            <person name="Cichocki N."/>
            <person name="Veneault-Fourrey C."/>
            <person name="LaButti K."/>
            <person name="Lindquist E.A."/>
            <person name="Lipzen A."/>
            <person name="Lundell T."/>
            <person name="Morin E."/>
            <person name="Murat C."/>
            <person name="Sun H."/>
            <person name="Tunlid A."/>
            <person name="Henrissat B."/>
            <person name="Grigoriev I.V."/>
            <person name="Hibbett D.S."/>
            <person name="Martin F."/>
            <person name="Nordberg H.P."/>
            <person name="Cantor M.N."/>
            <person name="Hua S.X."/>
        </authorList>
    </citation>
    <scope>NUCLEOTIDE SEQUENCE [LARGE SCALE GENOMIC DNA]</scope>
    <source>
        <strain evidence="7 8">F 1598</strain>
    </source>
</reference>
<gene>
    <name evidence="7" type="ORF">PILCRDRAFT_815300</name>
</gene>
<proteinExistence type="inferred from homology"/>
<dbReference type="InParanoid" id="A0A0C3CAY0"/>
<dbReference type="InterPro" id="IPR011009">
    <property type="entry name" value="Kinase-like_dom_sf"/>
</dbReference>
<sequence length="372" mass="40232">MANENPDLLTVAGVLRFLAPTPFASDEVHPLSGGNCNFVYRIHLRTPYNNISTLVLKHAEPYVAASAHRMPLAVERQNTEVTAMNAVKAILSSDAVVIVPTIHHFDDVAHVVIMDDCGVGAVTLKQLMLKNPPPVSVAKALGAGLGEFLSRLHVWGRDPQTSNHVSFDQNQQGRTISGYVTYGRLVSTLTGKDNIPALSDPPLDIAQSKLDTISALSSEKIHAINTSHQTLTMGDFWPGNIMVRLNPAGDSLERAYVLDWEVAKPGVAGLDIGQFCAEMHSLRRFSPACDASATTVLDAFLKTYRDAAGVDVGVAKDAMVHVGAHLVAWTPRVPWGSKERTREVVEEGVGYLVEGYAATQEWLRGSLVGRLV</sequence>
<dbReference type="OrthoDB" id="25129at2759"/>
<organism evidence="7 8">
    <name type="scientific">Piloderma croceum (strain F 1598)</name>
    <dbReference type="NCBI Taxonomy" id="765440"/>
    <lineage>
        <taxon>Eukaryota</taxon>
        <taxon>Fungi</taxon>
        <taxon>Dikarya</taxon>
        <taxon>Basidiomycota</taxon>
        <taxon>Agaricomycotina</taxon>
        <taxon>Agaricomycetes</taxon>
        <taxon>Agaricomycetidae</taxon>
        <taxon>Atheliales</taxon>
        <taxon>Atheliaceae</taxon>
        <taxon>Piloderma</taxon>
    </lineage>
</organism>
<dbReference type="Pfam" id="PF01636">
    <property type="entry name" value="APH"/>
    <property type="match status" value="1"/>
</dbReference>
<dbReference type="GO" id="GO:0016301">
    <property type="term" value="F:kinase activity"/>
    <property type="evidence" value="ECO:0007669"/>
    <property type="project" value="UniProtKB-KW"/>
</dbReference>
<feature type="domain" description="Aminoglycoside phosphotransferase" evidence="6">
    <location>
        <begin position="30"/>
        <end position="283"/>
    </location>
</feature>
<evidence type="ECO:0000313" key="8">
    <source>
        <dbReference type="Proteomes" id="UP000054166"/>
    </source>
</evidence>
<dbReference type="Gene3D" id="3.90.1200.10">
    <property type="match status" value="1"/>
</dbReference>
<dbReference type="HOGENOM" id="CLU_059226_1_1_1"/>
<evidence type="ECO:0000256" key="5">
    <source>
        <dbReference type="ARBA" id="ARBA00022840"/>
    </source>
</evidence>
<keyword evidence="2" id="KW-0808">Transferase</keyword>
<dbReference type="SUPFAM" id="SSF56112">
    <property type="entry name" value="Protein kinase-like (PK-like)"/>
    <property type="match status" value="1"/>
</dbReference>
<keyword evidence="3" id="KW-0547">Nucleotide-binding</keyword>
<keyword evidence="4" id="KW-0418">Kinase</keyword>
<accession>A0A0C3CAY0</accession>
<protein>
    <recommendedName>
        <fullName evidence="6">Aminoglycoside phosphotransferase domain-containing protein</fullName>
    </recommendedName>
</protein>
<dbReference type="AlphaFoldDB" id="A0A0C3CAY0"/>
<evidence type="ECO:0000313" key="7">
    <source>
        <dbReference type="EMBL" id="KIM86862.1"/>
    </source>
</evidence>
<dbReference type="Gene3D" id="3.30.200.20">
    <property type="entry name" value="Phosphorylase Kinase, domain 1"/>
    <property type="match status" value="1"/>
</dbReference>
<dbReference type="PANTHER" id="PTHR34273:SF2">
    <property type="entry name" value="METHYLTHIORIBOSE KINASE"/>
    <property type="match status" value="1"/>
</dbReference>
<dbReference type="GO" id="GO:0005524">
    <property type="term" value="F:ATP binding"/>
    <property type="evidence" value="ECO:0007669"/>
    <property type="project" value="UniProtKB-KW"/>
</dbReference>
<evidence type="ECO:0000256" key="2">
    <source>
        <dbReference type="ARBA" id="ARBA00022679"/>
    </source>
</evidence>
<comment type="similarity">
    <text evidence="1">Belongs to the methylthioribose kinase family.</text>
</comment>
<dbReference type="InterPro" id="IPR002575">
    <property type="entry name" value="Aminoglycoside_PTrfase"/>
</dbReference>
<dbReference type="Proteomes" id="UP000054166">
    <property type="component" value="Unassembled WGS sequence"/>
</dbReference>
<dbReference type="EMBL" id="KN832980">
    <property type="protein sequence ID" value="KIM86862.1"/>
    <property type="molecule type" value="Genomic_DNA"/>
</dbReference>
<evidence type="ECO:0000256" key="1">
    <source>
        <dbReference type="ARBA" id="ARBA00010165"/>
    </source>
</evidence>
<reference evidence="8" key="2">
    <citation type="submission" date="2015-01" db="EMBL/GenBank/DDBJ databases">
        <title>Evolutionary Origins and Diversification of the Mycorrhizal Mutualists.</title>
        <authorList>
            <consortium name="DOE Joint Genome Institute"/>
            <consortium name="Mycorrhizal Genomics Consortium"/>
            <person name="Kohler A."/>
            <person name="Kuo A."/>
            <person name="Nagy L.G."/>
            <person name="Floudas D."/>
            <person name="Copeland A."/>
            <person name="Barry K.W."/>
            <person name="Cichocki N."/>
            <person name="Veneault-Fourrey C."/>
            <person name="LaButti K."/>
            <person name="Lindquist E.A."/>
            <person name="Lipzen A."/>
            <person name="Lundell T."/>
            <person name="Morin E."/>
            <person name="Murat C."/>
            <person name="Riley R."/>
            <person name="Ohm R."/>
            <person name="Sun H."/>
            <person name="Tunlid A."/>
            <person name="Henrissat B."/>
            <person name="Grigoriev I.V."/>
            <person name="Hibbett D.S."/>
            <person name="Martin F."/>
        </authorList>
    </citation>
    <scope>NUCLEOTIDE SEQUENCE [LARGE SCALE GENOMIC DNA]</scope>
    <source>
        <strain evidence="8">F 1598</strain>
    </source>
</reference>